<dbReference type="EMBL" id="CP002582">
    <property type="protein sequence ID" value="ADZ85395.1"/>
    <property type="molecule type" value="Genomic_DNA"/>
</dbReference>
<dbReference type="HOGENOM" id="CLU_151291_0_0_9"/>
<sequence>MGVSLTYIVKRDIQLSNEEKQSINQVIESYRIKDLDEMDWKGENIDIPQYNTYKSPIILEGSIEIGHYEDDYEREIEEVVRWCYCLTEIYRKIVDGDWNVRLGDEELLFDTETGFHLKRLPKSLHEDLKPII</sequence>
<dbReference type="Proteomes" id="UP000008467">
    <property type="component" value="Chromosome"/>
</dbReference>
<keyword evidence="2" id="KW-1185">Reference proteome</keyword>
<organism evidence="1 2">
    <name type="scientific">Cellulosilyticum lentocellum (strain ATCC 49066 / DSM 5427 / NCIMB 11756 / RHM5)</name>
    <name type="common">Clostridium lentocellum</name>
    <dbReference type="NCBI Taxonomy" id="642492"/>
    <lineage>
        <taxon>Bacteria</taxon>
        <taxon>Bacillati</taxon>
        <taxon>Bacillota</taxon>
        <taxon>Clostridia</taxon>
        <taxon>Lachnospirales</taxon>
        <taxon>Cellulosilyticaceae</taxon>
        <taxon>Cellulosilyticum</taxon>
    </lineage>
</organism>
<dbReference type="AlphaFoldDB" id="F2JHQ3"/>
<name>F2JHQ3_CELLD</name>
<evidence type="ECO:0000313" key="1">
    <source>
        <dbReference type="EMBL" id="ADZ85395.1"/>
    </source>
</evidence>
<reference evidence="1 2" key="1">
    <citation type="journal article" date="2011" name="J. Bacteriol.">
        <title>Complete genome sequence of the cellulose-degrading bacterium Cellulosilyticum lentocellum.</title>
        <authorList>
            <consortium name="US DOE Joint Genome Institute"/>
            <person name="Miller D.A."/>
            <person name="Suen G."/>
            <person name="Bruce D."/>
            <person name="Copeland A."/>
            <person name="Cheng J.F."/>
            <person name="Detter C."/>
            <person name="Goodwin L.A."/>
            <person name="Han C.S."/>
            <person name="Hauser L.J."/>
            <person name="Land M.L."/>
            <person name="Lapidus A."/>
            <person name="Lucas S."/>
            <person name="Meincke L."/>
            <person name="Pitluck S."/>
            <person name="Tapia R."/>
            <person name="Teshima H."/>
            <person name="Woyke T."/>
            <person name="Fox B.G."/>
            <person name="Angert E.R."/>
            <person name="Currie C.R."/>
        </authorList>
    </citation>
    <scope>NUCLEOTIDE SEQUENCE [LARGE SCALE GENOMIC DNA]</scope>
    <source>
        <strain evidence="2">ATCC 49066 / DSM 5427 / NCIMB 11756 / RHM5</strain>
    </source>
</reference>
<protein>
    <submittedName>
        <fullName evidence="1">Uncharacterized protein</fullName>
    </submittedName>
</protein>
<gene>
    <name evidence="1" type="ordered locus">Clole_3713</name>
</gene>
<dbReference type="RefSeq" id="WP_013658671.1">
    <property type="nucleotide sequence ID" value="NC_015275.1"/>
</dbReference>
<dbReference type="KEGG" id="cle:Clole_3713"/>
<evidence type="ECO:0000313" key="2">
    <source>
        <dbReference type="Proteomes" id="UP000008467"/>
    </source>
</evidence>
<proteinExistence type="predicted"/>
<accession>F2JHQ3</accession>